<dbReference type="PANTHER" id="PTHR13696">
    <property type="entry name" value="P-LOOP CONTAINING NUCLEOSIDE TRIPHOSPHATE HYDROLASE"/>
    <property type="match status" value="1"/>
</dbReference>
<dbReference type="RefSeq" id="WP_019820937.1">
    <property type="nucleotide sequence ID" value="NZ_AJZD02000356.1"/>
</dbReference>
<evidence type="ECO:0000313" key="2">
    <source>
        <dbReference type="EMBL" id="OEF85041.1"/>
    </source>
</evidence>
<feature type="domain" description="AAA" evidence="1">
    <location>
        <begin position="9"/>
        <end position="210"/>
    </location>
</feature>
<sequence>MSSKKPLILGVFQQKGGVGKTAVSSIVAEYASIKTHMNVLVVDLDMQCNSSDYWVGMESSSQSTGGQLPPIHPDWSADDPDCEDIEERSTIADTFYGKEVLPYETFVNPKNGFTGKVDCLLGHPALLEKINTEFSNESGQIEKKVINRLKEVLFNEYVGEDYDLVVLDTGPSRNPVFRSAIRCATHAVIPFEPEEKSMQGINAMIQVIQSDNFARDDENQLNLVGLVPNKVKINTKLHKGTLDMLHESLGSIMLPDDIYLPYSIAYPERDLKGISPKSIFQISKHHTALKHSESLCKHILCEIFGSVEIDNRLKQK</sequence>
<dbReference type="InterPro" id="IPR050678">
    <property type="entry name" value="DNA_Partitioning_ATPase"/>
</dbReference>
<protein>
    <submittedName>
        <fullName evidence="2">Cobyrinic acid ac-diamide synthase</fullName>
    </submittedName>
</protein>
<organism evidence="2 3">
    <name type="scientific">Vibrio splendidus 12E03</name>
    <dbReference type="NCBI Taxonomy" id="1191305"/>
    <lineage>
        <taxon>Bacteria</taxon>
        <taxon>Pseudomonadati</taxon>
        <taxon>Pseudomonadota</taxon>
        <taxon>Gammaproteobacteria</taxon>
        <taxon>Vibrionales</taxon>
        <taxon>Vibrionaceae</taxon>
        <taxon>Vibrio</taxon>
    </lineage>
</organism>
<name>A0A1E5FBT2_VIBSP</name>
<dbReference type="InterPro" id="IPR025669">
    <property type="entry name" value="AAA_dom"/>
</dbReference>
<dbReference type="SUPFAM" id="SSF52540">
    <property type="entry name" value="P-loop containing nucleoside triphosphate hydrolases"/>
    <property type="match status" value="1"/>
</dbReference>
<evidence type="ECO:0000313" key="3">
    <source>
        <dbReference type="Proteomes" id="UP000094802"/>
    </source>
</evidence>
<dbReference type="OrthoDB" id="9815116at2"/>
<reference evidence="2 3" key="1">
    <citation type="journal article" date="2012" name="Science">
        <title>Ecological populations of bacteria act as socially cohesive units of antibiotic production and resistance.</title>
        <authorList>
            <person name="Cordero O.X."/>
            <person name="Wildschutte H."/>
            <person name="Kirkup B."/>
            <person name="Proehl S."/>
            <person name="Ngo L."/>
            <person name="Hussain F."/>
            <person name="Le Roux F."/>
            <person name="Mincer T."/>
            <person name="Polz M.F."/>
        </authorList>
    </citation>
    <scope>NUCLEOTIDE SEQUENCE [LARGE SCALE GENOMIC DNA]</scope>
    <source>
        <strain evidence="2 3">12E03</strain>
    </source>
</reference>
<dbReference type="Pfam" id="PF13614">
    <property type="entry name" value="AAA_31"/>
    <property type="match status" value="1"/>
</dbReference>
<comment type="caution">
    <text evidence="2">The sequence shown here is derived from an EMBL/GenBank/DDBJ whole genome shotgun (WGS) entry which is preliminary data.</text>
</comment>
<dbReference type="EMBL" id="AJZD02000356">
    <property type="protein sequence ID" value="OEF85041.1"/>
    <property type="molecule type" value="Genomic_DNA"/>
</dbReference>
<dbReference type="AlphaFoldDB" id="A0A1E5FBT2"/>
<evidence type="ECO:0000259" key="1">
    <source>
        <dbReference type="Pfam" id="PF13614"/>
    </source>
</evidence>
<dbReference type="CDD" id="cd02042">
    <property type="entry name" value="ParAB_family"/>
    <property type="match status" value="1"/>
</dbReference>
<gene>
    <name evidence="2" type="ORF">A142_12975</name>
</gene>
<proteinExistence type="predicted"/>
<dbReference type="Proteomes" id="UP000094802">
    <property type="component" value="Unassembled WGS sequence"/>
</dbReference>
<dbReference type="InterPro" id="IPR027417">
    <property type="entry name" value="P-loop_NTPase"/>
</dbReference>
<accession>A0A1E5FBT2</accession>
<dbReference type="Gene3D" id="3.40.50.300">
    <property type="entry name" value="P-loop containing nucleotide triphosphate hydrolases"/>
    <property type="match status" value="1"/>
</dbReference>
<dbReference type="PANTHER" id="PTHR13696:SF99">
    <property type="entry name" value="COBYRINIC ACID AC-DIAMIDE SYNTHASE"/>
    <property type="match status" value="1"/>
</dbReference>